<dbReference type="Proteomes" id="UP000616499">
    <property type="component" value="Unassembled WGS sequence"/>
</dbReference>
<accession>A0ABQ2GYR0</accession>
<sequence>MEVLIVGTFRLVTRLDPLENGRACLIHALSICRRGWLAAITGTPIQEWSQTAHRFCVSKAALDGPPSGQKGPAIVIRFPAIDYWMCV</sequence>
<evidence type="ECO:0000313" key="2">
    <source>
        <dbReference type="Proteomes" id="UP000616499"/>
    </source>
</evidence>
<gene>
    <name evidence="1" type="ORF">GCM10009425_30870</name>
</gene>
<dbReference type="EMBL" id="BMNW01000006">
    <property type="protein sequence ID" value="GGM17767.1"/>
    <property type="molecule type" value="Genomic_DNA"/>
</dbReference>
<dbReference type="RefSeq" id="WP_188867006.1">
    <property type="nucleotide sequence ID" value="NZ_BMNW01000006.1"/>
</dbReference>
<comment type="caution">
    <text evidence="1">The sequence shown here is derived from an EMBL/GenBank/DDBJ whole genome shotgun (WGS) entry which is preliminary data.</text>
</comment>
<reference evidence="2" key="1">
    <citation type="journal article" date="2019" name="Int. J. Syst. Evol. Microbiol.">
        <title>The Global Catalogue of Microorganisms (GCM) 10K type strain sequencing project: providing services to taxonomists for standard genome sequencing and annotation.</title>
        <authorList>
            <consortium name="The Broad Institute Genomics Platform"/>
            <consortium name="The Broad Institute Genome Sequencing Center for Infectious Disease"/>
            <person name="Wu L."/>
            <person name="Ma J."/>
        </authorList>
    </citation>
    <scope>NUCLEOTIDE SEQUENCE [LARGE SCALE GENOMIC DNA]</scope>
    <source>
        <strain evidence="2">JCM 13501</strain>
    </source>
</reference>
<proteinExistence type="predicted"/>
<protein>
    <submittedName>
        <fullName evidence="1">Uncharacterized protein</fullName>
    </submittedName>
</protein>
<keyword evidence="2" id="KW-1185">Reference proteome</keyword>
<evidence type="ECO:0000313" key="1">
    <source>
        <dbReference type="EMBL" id="GGM17767.1"/>
    </source>
</evidence>
<organism evidence="1 2">
    <name type="scientific">Pseudomonas asuensis</name>
    <dbReference type="NCBI Taxonomy" id="1825787"/>
    <lineage>
        <taxon>Bacteria</taxon>
        <taxon>Pseudomonadati</taxon>
        <taxon>Pseudomonadota</taxon>
        <taxon>Gammaproteobacteria</taxon>
        <taxon>Pseudomonadales</taxon>
        <taxon>Pseudomonadaceae</taxon>
        <taxon>Pseudomonas</taxon>
    </lineage>
</organism>
<name>A0ABQ2GYR0_9PSED</name>